<organism evidence="2 3">
    <name type="scientific">Schistosoma mattheei</name>
    <dbReference type="NCBI Taxonomy" id="31246"/>
    <lineage>
        <taxon>Eukaryota</taxon>
        <taxon>Metazoa</taxon>
        <taxon>Spiralia</taxon>
        <taxon>Lophotrochozoa</taxon>
        <taxon>Platyhelminthes</taxon>
        <taxon>Trematoda</taxon>
        <taxon>Digenea</taxon>
        <taxon>Strigeidida</taxon>
        <taxon>Schistosomatoidea</taxon>
        <taxon>Schistosomatidae</taxon>
        <taxon>Schistosoma</taxon>
    </lineage>
</organism>
<name>A0A183PC22_9TREM</name>
<dbReference type="EMBL" id="UZAL01031917">
    <property type="protein sequence ID" value="VDP59554.1"/>
    <property type="molecule type" value="Genomic_DNA"/>
</dbReference>
<proteinExistence type="predicted"/>
<gene>
    <name evidence="2" type="ORF">SMTD_LOCUS11908</name>
</gene>
<evidence type="ECO:0000256" key="1">
    <source>
        <dbReference type="SAM" id="MobiDB-lite"/>
    </source>
</evidence>
<dbReference type="AlphaFoldDB" id="A0A183PC22"/>
<evidence type="ECO:0000313" key="3">
    <source>
        <dbReference type="Proteomes" id="UP000269396"/>
    </source>
</evidence>
<dbReference type="Proteomes" id="UP000269396">
    <property type="component" value="Unassembled WGS sequence"/>
</dbReference>
<feature type="region of interest" description="Disordered" evidence="1">
    <location>
        <begin position="66"/>
        <end position="88"/>
    </location>
</feature>
<reference evidence="2 3" key="1">
    <citation type="submission" date="2018-11" db="EMBL/GenBank/DDBJ databases">
        <authorList>
            <consortium name="Pathogen Informatics"/>
        </authorList>
    </citation>
    <scope>NUCLEOTIDE SEQUENCE [LARGE SCALE GENOMIC DNA]</scope>
    <source>
        <strain>Denwood</strain>
        <strain evidence="3">Zambia</strain>
    </source>
</reference>
<protein>
    <submittedName>
        <fullName evidence="2">Uncharacterized protein</fullName>
    </submittedName>
</protein>
<sequence>MKHHHEEWISIETPDKIRERKDTKTANNNNRTTTEKVNAHVEYLELNKRVERSIRADKRKFVEDHAMSAEEATRKGNMQQLDDTTRNW</sequence>
<accession>A0A183PC22</accession>
<feature type="region of interest" description="Disordered" evidence="1">
    <location>
        <begin position="1"/>
        <end position="36"/>
    </location>
</feature>
<keyword evidence="3" id="KW-1185">Reference proteome</keyword>
<feature type="compositionally biased region" description="Basic and acidic residues" evidence="1">
    <location>
        <begin position="1"/>
        <end position="24"/>
    </location>
</feature>
<evidence type="ECO:0000313" key="2">
    <source>
        <dbReference type="EMBL" id="VDP59554.1"/>
    </source>
</evidence>